<dbReference type="RefSeq" id="WP_243039557.1">
    <property type="nucleotide sequence ID" value="NZ_JAPRAV010000005.1"/>
</dbReference>
<dbReference type="Pfam" id="PF07929">
    <property type="entry name" value="PRiA4_ORF3"/>
    <property type="match status" value="1"/>
</dbReference>
<dbReference type="Gene3D" id="3.10.290.30">
    <property type="entry name" value="MM3350-like"/>
    <property type="match status" value="1"/>
</dbReference>
<dbReference type="SUPFAM" id="SSF159941">
    <property type="entry name" value="MM3350-like"/>
    <property type="match status" value="1"/>
</dbReference>
<evidence type="ECO:0000259" key="1">
    <source>
        <dbReference type="Pfam" id="PF07929"/>
    </source>
</evidence>
<accession>A0AAW6DJL3</accession>
<organism evidence="2 3">
    <name type="scientific">Mediterraneibacter gnavus</name>
    <name type="common">Ruminococcus gnavus</name>
    <dbReference type="NCBI Taxonomy" id="33038"/>
    <lineage>
        <taxon>Bacteria</taxon>
        <taxon>Bacillati</taxon>
        <taxon>Bacillota</taxon>
        <taxon>Clostridia</taxon>
        <taxon>Lachnospirales</taxon>
        <taxon>Lachnospiraceae</taxon>
        <taxon>Mediterraneibacter</taxon>
    </lineage>
</organism>
<dbReference type="AlphaFoldDB" id="A0AAW6DJL3"/>
<evidence type="ECO:0000313" key="3">
    <source>
        <dbReference type="Proteomes" id="UP001212160"/>
    </source>
</evidence>
<dbReference type="PANTHER" id="PTHR41878:SF1">
    <property type="entry name" value="TNPR PROTEIN"/>
    <property type="match status" value="1"/>
</dbReference>
<proteinExistence type="predicted"/>
<dbReference type="InterPro" id="IPR024047">
    <property type="entry name" value="MM3350-like_sf"/>
</dbReference>
<name>A0AAW6DJL3_MEDGN</name>
<protein>
    <submittedName>
        <fullName evidence="2">Plasmid pRiA4b ORF-3 family protein</fullName>
    </submittedName>
</protein>
<reference evidence="2" key="1">
    <citation type="submission" date="2023-01" db="EMBL/GenBank/DDBJ databases">
        <title>Human gut microbiome strain richness.</title>
        <authorList>
            <person name="Chen-Liaw A."/>
        </authorList>
    </citation>
    <scope>NUCLEOTIDE SEQUENCE</scope>
    <source>
        <strain evidence="2">RTP21484st1_H11_RTP21484_190118</strain>
    </source>
</reference>
<dbReference type="Proteomes" id="UP001212160">
    <property type="component" value="Unassembled WGS sequence"/>
</dbReference>
<dbReference type="PANTHER" id="PTHR41878">
    <property type="entry name" value="LEXA REPRESSOR-RELATED"/>
    <property type="match status" value="1"/>
</dbReference>
<feature type="domain" description="Plasmid pRiA4b Orf3-like" evidence="1">
    <location>
        <begin position="9"/>
        <end position="126"/>
    </location>
</feature>
<evidence type="ECO:0000313" key="2">
    <source>
        <dbReference type="EMBL" id="MDB8688588.1"/>
    </source>
</evidence>
<dbReference type="InterPro" id="IPR012912">
    <property type="entry name" value="Plasmid_pRiA4b_Orf3-like"/>
</dbReference>
<dbReference type="EMBL" id="JAQMLA010000101">
    <property type="protein sequence ID" value="MDB8688588.1"/>
    <property type="molecule type" value="Genomic_DNA"/>
</dbReference>
<gene>
    <name evidence="2" type="ORF">PNW85_18405</name>
</gene>
<comment type="caution">
    <text evidence="2">The sequence shown here is derived from an EMBL/GenBank/DDBJ whole genome shotgun (WGS) entry which is preliminary data.</text>
</comment>
<sequence length="141" mass="16440">MMNNQYLMKVYPAGRGRDVYRNIEICGNSTLNQLCGVILESFDFIDEHLYEFCMDNHIYSEDAYQSDPEGEEPSADVTLDEVGLCKGQKFTLHYDFGDDWMFTITVSKIVEVQKDFSPRIVKAKGSIQQYPDWNEDEFDYE</sequence>